<evidence type="ECO:0000256" key="2">
    <source>
        <dbReference type="SAM" id="SignalP"/>
    </source>
</evidence>
<dbReference type="PROSITE" id="PS51257">
    <property type="entry name" value="PROKAR_LIPOPROTEIN"/>
    <property type="match status" value="1"/>
</dbReference>
<dbReference type="Proteomes" id="UP000887023">
    <property type="component" value="Chromosome"/>
</dbReference>
<sequence length="177" mass="17970">MMVRVGWALAGCLLVLAAIAGCAGGASGSAGDAAGGTSSFPPPPADPDSPAGVAVEALRRIYSWQPAAEQPGAAMQRAKPLLGPHLSAVLDAGTGAVGLPKTDARWAEWAAAQARVDAVAFASAEQAPDETADRRQLKIGVAQTVIYPSGRSETLPSAVIVATVVRTVQGWRLDDFG</sequence>
<evidence type="ECO:0000313" key="4">
    <source>
        <dbReference type="Proteomes" id="UP000887023"/>
    </source>
</evidence>
<evidence type="ECO:0008006" key="5">
    <source>
        <dbReference type="Google" id="ProtNLM"/>
    </source>
</evidence>
<name>A0ABX8SDN6_9ACTN</name>
<gene>
    <name evidence="3" type="ORF">KV203_09045</name>
</gene>
<feature type="region of interest" description="Disordered" evidence="1">
    <location>
        <begin position="30"/>
        <end position="51"/>
    </location>
</feature>
<organism evidence="3 4">
    <name type="scientific">Skermania pinensis</name>
    <dbReference type="NCBI Taxonomy" id="39122"/>
    <lineage>
        <taxon>Bacteria</taxon>
        <taxon>Bacillati</taxon>
        <taxon>Actinomycetota</taxon>
        <taxon>Actinomycetes</taxon>
        <taxon>Mycobacteriales</taxon>
        <taxon>Gordoniaceae</taxon>
        <taxon>Skermania</taxon>
    </lineage>
</organism>
<dbReference type="RefSeq" id="WP_066468108.1">
    <property type="nucleotide sequence ID" value="NZ_CBCRUZ010000001.1"/>
</dbReference>
<protein>
    <recommendedName>
        <fullName evidence="5">DUF3828 domain-containing protein</fullName>
    </recommendedName>
</protein>
<dbReference type="EMBL" id="CP079105">
    <property type="protein sequence ID" value="QXQ15426.1"/>
    <property type="molecule type" value="Genomic_DNA"/>
</dbReference>
<proteinExistence type="predicted"/>
<accession>A0ABX8SDN6</accession>
<reference evidence="3" key="1">
    <citation type="submission" date="2021-07" db="EMBL/GenBank/DDBJ databases">
        <title>Candidatus Kaistella beijingensis sp. nov. isolated from a municipal wastewater treatment plant is involved in sludge foaming.</title>
        <authorList>
            <person name="Song Y."/>
            <person name="Liu S.-J."/>
        </authorList>
    </citation>
    <scope>NUCLEOTIDE SEQUENCE</scope>
    <source>
        <strain evidence="3">DSM 43998</strain>
    </source>
</reference>
<feature type="compositionally biased region" description="Low complexity" evidence="1">
    <location>
        <begin position="30"/>
        <end position="39"/>
    </location>
</feature>
<evidence type="ECO:0000313" key="3">
    <source>
        <dbReference type="EMBL" id="QXQ15426.1"/>
    </source>
</evidence>
<feature type="signal peptide" evidence="2">
    <location>
        <begin position="1"/>
        <end position="20"/>
    </location>
</feature>
<feature type="chain" id="PRO_5047427930" description="DUF3828 domain-containing protein" evidence="2">
    <location>
        <begin position="21"/>
        <end position="177"/>
    </location>
</feature>
<keyword evidence="2" id="KW-0732">Signal</keyword>
<keyword evidence="4" id="KW-1185">Reference proteome</keyword>
<evidence type="ECO:0000256" key="1">
    <source>
        <dbReference type="SAM" id="MobiDB-lite"/>
    </source>
</evidence>